<dbReference type="InterPro" id="IPR036812">
    <property type="entry name" value="NAD(P)_OxRdtase_dom_sf"/>
</dbReference>
<keyword evidence="7" id="KW-1185">Reference proteome</keyword>
<dbReference type="InterPro" id="IPR023210">
    <property type="entry name" value="NADP_OxRdtase_dom"/>
</dbReference>
<dbReference type="EMBL" id="FOOE01000016">
    <property type="protein sequence ID" value="SFF94266.1"/>
    <property type="molecule type" value="Genomic_DNA"/>
</dbReference>
<dbReference type="Pfam" id="PF13187">
    <property type="entry name" value="Fer4_9"/>
    <property type="match status" value="1"/>
</dbReference>
<dbReference type="Gene3D" id="3.20.20.100">
    <property type="entry name" value="NADP-dependent oxidoreductase domain"/>
    <property type="match status" value="1"/>
</dbReference>
<keyword evidence="2" id="KW-0408">Iron</keyword>
<name>A0A1I2MY65_9CLOT</name>
<gene>
    <name evidence="5" type="ORF">DBY38_08680</name>
    <name evidence="6" type="ORF">SAMN04487885_11672</name>
</gene>
<dbReference type="PROSITE" id="PS00198">
    <property type="entry name" value="4FE4S_FER_1"/>
    <property type="match status" value="1"/>
</dbReference>
<dbReference type="STRING" id="1529.SAMN04487885_11672"/>
<dbReference type="CDD" id="cd19096">
    <property type="entry name" value="AKR_Fe-S_oxidoreductase"/>
    <property type="match status" value="1"/>
</dbReference>
<dbReference type="RefSeq" id="WP_074845867.1">
    <property type="nucleotide sequence ID" value="NZ_BAAACD010000024.1"/>
</dbReference>
<keyword evidence="1" id="KW-0479">Metal-binding</keyword>
<dbReference type="PANTHER" id="PTHR43312:SF2">
    <property type="entry name" value="OXIDOREDUCTASE"/>
    <property type="match status" value="1"/>
</dbReference>
<evidence type="ECO:0000313" key="7">
    <source>
        <dbReference type="Proteomes" id="UP000182135"/>
    </source>
</evidence>
<dbReference type="PROSITE" id="PS51379">
    <property type="entry name" value="4FE4S_FER_2"/>
    <property type="match status" value="1"/>
</dbReference>
<dbReference type="PRINTS" id="PR00069">
    <property type="entry name" value="ALDKETRDTASE"/>
</dbReference>
<accession>A0A1I2MY65</accession>
<sequence>MLYRNYGKTNEKVSTLGFGLMRLPLSDGKIDRSKSSELLDYAISRGLNYLDTAYPYHNGESEEFLGEYLKSRNIREKVFIATKLPSFLIKTRDDFEKYFNEQMKKLQLDYVDFYLVHALNKEYFENVKSLGVFEFLDSLKAQGKIKHVGFSFHDKLEVFKEIVDSYPWEFCQIQYNILDANYQAGEEGLKYATDRGLGLAVMEPLRGGRLASNVPKDIKELWDSAEVKRTPAQWAFKYLWNNENVDVVLSGMNDFDQIKDNIDTAETTDANSLSHSETELIEKVKEKYISKIKVNCTACRYCMPCPMGVNIPKAFDYLNNASLFDDLSTFKENYIKSLKDKESPVNCIKCGKCETICPQHIEIRKSLEETISVFNL</sequence>
<proteinExistence type="predicted"/>
<feature type="domain" description="4Fe-4S ferredoxin-type" evidence="4">
    <location>
        <begin position="338"/>
        <end position="366"/>
    </location>
</feature>
<reference evidence="5 8" key="2">
    <citation type="submission" date="2018-03" db="EMBL/GenBank/DDBJ databases">
        <title>The uncultured portion of the human microbiome is neutrally assembled.</title>
        <authorList>
            <person name="Jeraldo P."/>
            <person name="Boardman L."/>
            <person name="White B.A."/>
            <person name="Nelson H."/>
            <person name="Goldenfeld N."/>
            <person name="Chia N."/>
        </authorList>
    </citation>
    <scope>NUCLEOTIDE SEQUENCE [LARGE SCALE GENOMIC DNA]</scope>
    <source>
        <strain evidence="5">CIM:MAG 903</strain>
    </source>
</reference>
<evidence type="ECO:0000313" key="8">
    <source>
        <dbReference type="Proteomes" id="UP000246114"/>
    </source>
</evidence>
<evidence type="ECO:0000259" key="4">
    <source>
        <dbReference type="PROSITE" id="PS51379"/>
    </source>
</evidence>
<dbReference type="InterPro" id="IPR017900">
    <property type="entry name" value="4Fe4S_Fe_S_CS"/>
</dbReference>
<evidence type="ECO:0000256" key="2">
    <source>
        <dbReference type="ARBA" id="ARBA00023004"/>
    </source>
</evidence>
<dbReference type="Proteomes" id="UP000246114">
    <property type="component" value="Unassembled WGS sequence"/>
</dbReference>
<dbReference type="SUPFAM" id="SSF51430">
    <property type="entry name" value="NAD(P)-linked oxidoreductase"/>
    <property type="match status" value="1"/>
</dbReference>
<dbReference type="EMBL" id="QAMZ01000043">
    <property type="protein sequence ID" value="PWL52942.1"/>
    <property type="molecule type" value="Genomic_DNA"/>
</dbReference>
<dbReference type="GO" id="GO:0046872">
    <property type="term" value="F:metal ion binding"/>
    <property type="evidence" value="ECO:0007669"/>
    <property type="project" value="UniProtKB-KW"/>
</dbReference>
<protein>
    <submittedName>
        <fullName evidence="5">Aldo/keto reductase</fullName>
    </submittedName>
</protein>
<evidence type="ECO:0000313" key="6">
    <source>
        <dbReference type="EMBL" id="SFF94266.1"/>
    </source>
</evidence>
<dbReference type="InterPro" id="IPR053135">
    <property type="entry name" value="AKR2_Oxidoreductase"/>
</dbReference>
<evidence type="ECO:0000313" key="5">
    <source>
        <dbReference type="EMBL" id="PWL52942.1"/>
    </source>
</evidence>
<dbReference type="PANTHER" id="PTHR43312">
    <property type="entry name" value="D-THREO-ALDOSE 1-DEHYDROGENASE"/>
    <property type="match status" value="1"/>
</dbReference>
<dbReference type="GO" id="GO:0051536">
    <property type="term" value="F:iron-sulfur cluster binding"/>
    <property type="evidence" value="ECO:0007669"/>
    <property type="project" value="UniProtKB-KW"/>
</dbReference>
<organism evidence="6 7">
    <name type="scientific">Clostridium cadaveris</name>
    <dbReference type="NCBI Taxonomy" id="1529"/>
    <lineage>
        <taxon>Bacteria</taxon>
        <taxon>Bacillati</taxon>
        <taxon>Bacillota</taxon>
        <taxon>Clostridia</taxon>
        <taxon>Eubacteriales</taxon>
        <taxon>Clostridiaceae</taxon>
        <taxon>Clostridium</taxon>
    </lineage>
</organism>
<dbReference type="InterPro" id="IPR020471">
    <property type="entry name" value="AKR"/>
</dbReference>
<dbReference type="AlphaFoldDB" id="A0A1I2MY65"/>
<dbReference type="OrthoDB" id="9773828at2"/>
<evidence type="ECO:0000256" key="3">
    <source>
        <dbReference type="ARBA" id="ARBA00023014"/>
    </source>
</evidence>
<dbReference type="eggNOG" id="COG1453">
    <property type="taxonomic scope" value="Bacteria"/>
</dbReference>
<dbReference type="SUPFAM" id="SSF46548">
    <property type="entry name" value="alpha-helical ferredoxin"/>
    <property type="match status" value="1"/>
</dbReference>
<dbReference type="Pfam" id="PF00248">
    <property type="entry name" value="Aldo_ket_red"/>
    <property type="match status" value="1"/>
</dbReference>
<dbReference type="GO" id="GO:0016491">
    <property type="term" value="F:oxidoreductase activity"/>
    <property type="evidence" value="ECO:0007669"/>
    <property type="project" value="InterPro"/>
</dbReference>
<keyword evidence="3" id="KW-0411">Iron-sulfur</keyword>
<dbReference type="InterPro" id="IPR017896">
    <property type="entry name" value="4Fe4S_Fe-S-bd"/>
</dbReference>
<reference evidence="6 7" key="1">
    <citation type="submission" date="2016-10" db="EMBL/GenBank/DDBJ databases">
        <authorList>
            <person name="de Groot N.N."/>
        </authorList>
    </citation>
    <scope>NUCLEOTIDE SEQUENCE [LARGE SCALE GENOMIC DNA]</scope>
    <source>
        <strain evidence="6 7">NLAE-zl-G419</strain>
    </source>
</reference>
<evidence type="ECO:0000256" key="1">
    <source>
        <dbReference type="ARBA" id="ARBA00022723"/>
    </source>
</evidence>
<dbReference type="GeneID" id="90544449"/>
<dbReference type="Proteomes" id="UP000182135">
    <property type="component" value="Unassembled WGS sequence"/>
</dbReference>